<name>A0A151J6F9_9HYME</name>
<protein>
    <submittedName>
        <fullName evidence="2">Uncharacterized protein</fullName>
    </submittedName>
</protein>
<keyword evidence="1" id="KW-0732">Signal</keyword>
<evidence type="ECO:0000313" key="3">
    <source>
        <dbReference type="Proteomes" id="UP000078492"/>
    </source>
</evidence>
<dbReference type="Proteomes" id="UP000078492">
    <property type="component" value="Unassembled WGS sequence"/>
</dbReference>
<gene>
    <name evidence="2" type="ORF">ALC57_08880</name>
</gene>
<evidence type="ECO:0000313" key="2">
    <source>
        <dbReference type="EMBL" id="KYN18804.1"/>
    </source>
</evidence>
<feature type="signal peptide" evidence="1">
    <location>
        <begin position="1"/>
        <end position="19"/>
    </location>
</feature>
<keyword evidence="3" id="KW-1185">Reference proteome</keyword>
<sequence>MPRGARVLWCAVCTSPVASLGSRLGCLSLSASLASPRLLPRPSRPSTVRRAP</sequence>
<feature type="chain" id="PRO_5007582500" evidence="1">
    <location>
        <begin position="20"/>
        <end position="52"/>
    </location>
</feature>
<proteinExistence type="predicted"/>
<reference evidence="2 3" key="1">
    <citation type="submission" date="2015-09" db="EMBL/GenBank/DDBJ databases">
        <title>Trachymyrmex cornetzi WGS genome.</title>
        <authorList>
            <person name="Nygaard S."/>
            <person name="Hu H."/>
            <person name="Boomsma J."/>
            <person name="Zhang G."/>
        </authorList>
    </citation>
    <scope>NUCLEOTIDE SEQUENCE [LARGE SCALE GENOMIC DNA]</scope>
    <source>
        <strain evidence="2">Tcor2-1</strain>
        <tissue evidence="2">Whole body</tissue>
    </source>
</reference>
<evidence type="ECO:0000256" key="1">
    <source>
        <dbReference type="SAM" id="SignalP"/>
    </source>
</evidence>
<accession>A0A151J6F9</accession>
<organism evidence="2 3">
    <name type="scientific">Trachymyrmex cornetzi</name>
    <dbReference type="NCBI Taxonomy" id="471704"/>
    <lineage>
        <taxon>Eukaryota</taxon>
        <taxon>Metazoa</taxon>
        <taxon>Ecdysozoa</taxon>
        <taxon>Arthropoda</taxon>
        <taxon>Hexapoda</taxon>
        <taxon>Insecta</taxon>
        <taxon>Pterygota</taxon>
        <taxon>Neoptera</taxon>
        <taxon>Endopterygota</taxon>
        <taxon>Hymenoptera</taxon>
        <taxon>Apocrita</taxon>
        <taxon>Aculeata</taxon>
        <taxon>Formicoidea</taxon>
        <taxon>Formicidae</taxon>
        <taxon>Myrmicinae</taxon>
        <taxon>Trachymyrmex</taxon>
    </lineage>
</organism>
<dbReference type="AlphaFoldDB" id="A0A151J6F9"/>
<dbReference type="EMBL" id="KQ979854">
    <property type="protein sequence ID" value="KYN18804.1"/>
    <property type="molecule type" value="Genomic_DNA"/>
</dbReference>